<sequence length="112" mass="13127">MSNTEKRPLPAAAGQESAPKKRERRTRRHKKMLPRSLREVRTYALEIDKIARRLHAVADQMERAGVESLKLIPQGLESARDLLNDRVEVEFEQRLRKLMREQDRLDLAARDD</sequence>
<accession>A0A518E089</accession>
<feature type="region of interest" description="Disordered" evidence="1">
    <location>
        <begin position="1"/>
        <end position="33"/>
    </location>
</feature>
<dbReference type="RefSeq" id="WP_145056279.1">
    <property type="nucleotide sequence ID" value="NZ_CP036433.1"/>
</dbReference>
<protein>
    <submittedName>
        <fullName evidence="2">Uncharacterized protein</fullName>
    </submittedName>
</protein>
<dbReference type="AlphaFoldDB" id="A0A518E089"/>
<evidence type="ECO:0000313" key="3">
    <source>
        <dbReference type="Proteomes" id="UP000317648"/>
    </source>
</evidence>
<evidence type="ECO:0000313" key="2">
    <source>
        <dbReference type="EMBL" id="QDU97510.1"/>
    </source>
</evidence>
<dbReference type="EMBL" id="CP036433">
    <property type="protein sequence ID" value="QDU97510.1"/>
    <property type="molecule type" value="Genomic_DNA"/>
</dbReference>
<feature type="compositionally biased region" description="Basic residues" evidence="1">
    <location>
        <begin position="21"/>
        <end position="33"/>
    </location>
</feature>
<evidence type="ECO:0000256" key="1">
    <source>
        <dbReference type="SAM" id="MobiDB-lite"/>
    </source>
</evidence>
<organism evidence="2 3">
    <name type="scientific">Lignipirellula cremea</name>
    <dbReference type="NCBI Taxonomy" id="2528010"/>
    <lineage>
        <taxon>Bacteria</taxon>
        <taxon>Pseudomonadati</taxon>
        <taxon>Planctomycetota</taxon>
        <taxon>Planctomycetia</taxon>
        <taxon>Pirellulales</taxon>
        <taxon>Pirellulaceae</taxon>
        <taxon>Lignipirellula</taxon>
    </lineage>
</organism>
<reference evidence="2 3" key="1">
    <citation type="submission" date="2019-02" db="EMBL/GenBank/DDBJ databases">
        <title>Deep-cultivation of Planctomycetes and their phenomic and genomic characterization uncovers novel biology.</title>
        <authorList>
            <person name="Wiegand S."/>
            <person name="Jogler M."/>
            <person name="Boedeker C."/>
            <person name="Pinto D."/>
            <person name="Vollmers J."/>
            <person name="Rivas-Marin E."/>
            <person name="Kohn T."/>
            <person name="Peeters S.H."/>
            <person name="Heuer A."/>
            <person name="Rast P."/>
            <person name="Oberbeckmann S."/>
            <person name="Bunk B."/>
            <person name="Jeske O."/>
            <person name="Meyerdierks A."/>
            <person name="Storesund J.E."/>
            <person name="Kallscheuer N."/>
            <person name="Luecker S."/>
            <person name="Lage O.M."/>
            <person name="Pohl T."/>
            <person name="Merkel B.J."/>
            <person name="Hornburger P."/>
            <person name="Mueller R.-W."/>
            <person name="Bruemmer F."/>
            <person name="Labrenz M."/>
            <person name="Spormann A.M."/>
            <person name="Op den Camp H."/>
            <person name="Overmann J."/>
            <person name="Amann R."/>
            <person name="Jetten M.S.M."/>
            <person name="Mascher T."/>
            <person name="Medema M.H."/>
            <person name="Devos D.P."/>
            <person name="Kaster A.-K."/>
            <person name="Ovreas L."/>
            <person name="Rohde M."/>
            <person name="Galperin M.Y."/>
            <person name="Jogler C."/>
        </authorList>
    </citation>
    <scope>NUCLEOTIDE SEQUENCE [LARGE SCALE GENOMIC DNA]</scope>
    <source>
        <strain evidence="2 3">Pla85_3_4</strain>
    </source>
</reference>
<proteinExistence type="predicted"/>
<dbReference type="KEGG" id="lcre:Pla8534_53580"/>
<name>A0A518E089_9BACT</name>
<keyword evidence="3" id="KW-1185">Reference proteome</keyword>
<gene>
    <name evidence="2" type="ORF">Pla8534_53580</name>
</gene>
<dbReference type="Proteomes" id="UP000317648">
    <property type="component" value="Chromosome"/>
</dbReference>